<organism evidence="1 2">
    <name type="scientific">Georgenia daeguensis</name>
    <dbReference type="NCBI Taxonomy" id="908355"/>
    <lineage>
        <taxon>Bacteria</taxon>
        <taxon>Bacillati</taxon>
        <taxon>Actinomycetota</taxon>
        <taxon>Actinomycetes</taxon>
        <taxon>Micrococcales</taxon>
        <taxon>Bogoriellaceae</taxon>
        <taxon>Georgenia</taxon>
    </lineage>
</organism>
<dbReference type="RefSeq" id="WP_345042574.1">
    <property type="nucleotide sequence ID" value="NZ_BAABBA010000015.1"/>
</dbReference>
<evidence type="ECO:0008006" key="3">
    <source>
        <dbReference type="Google" id="ProtNLM"/>
    </source>
</evidence>
<protein>
    <recommendedName>
        <fullName evidence="3">DUF4352 domain-containing protein</fullName>
    </recommendedName>
</protein>
<proteinExistence type="predicted"/>
<reference evidence="2" key="1">
    <citation type="journal article" date="2019" name="Int. J. Syst. Evol. Microbiol.">
        <title>The Global Catalogue of Microorganisms (GCM) 10K type strain sequencing project: providing services to taxonomists for standard genome sequencing and annotation.</title>
        <authorList>
            <consortium name="The Broad Institute Genomics Platform"/>
            <consortium name="The Broad Institute Genome Sequencing Center for Infectious Disease"/>
            <person name="Wu L."/>
            <person name="Ma J."/>
        </authorList>
    </citation>
    <scope>NUCLEOTIDE SEQUENCE [LARGE SCALE GENOMIC DNA]</scope>
    <source>
        <strain evidence="2">JCM 17459</strain>
    </source>
</reference>
<comment type="caution">
    <text evidence="1">The sequence shown here is derived from an EMBL/GenBank/DDBJ whole genome shotgun (WGS) entry which is preliminary data.</text>
</comment>
<keyword evidence="2" id="KW-1185">Reference proteome</keyword>
<dbReference type="Proteomes" id="UP001499841">
    <property type="component" value="Unassembled WGS sequence"/>
</dbReference>
<accession>A0ABP8EX08</accession>
<sequence>MHPLHRRLLGTRRGRATLVAAGVVVVALALTAAAGGFRAAGTTDLPDLPAGRPVDLGRVEVTVIDHLVTDQVETVRLESAGAAAWLVVRARVEAAGDETVEVLPSMMQPPPGTTLAAEPDMEVLLRDGTQLPQAHPGLPEEVAFLWAVRDPADVPDPLPITLLGSESYYSPIYLRDVWAGPEPVARTVVPAGAEIPEVLVEEPW</sequence>
<name>A0ABP8EX08_9MICO</name>
<evidence type="ECO:0000313" key="1">
    <source>
        <dbReference type="EMBL" id="GAA4288531.1"/>
    </source>
</evidence>
<gene>
    <name evidence="1" type="ORF">GCM10022262_28910</name>
</gene>
<evidence type="ECO:0000313" key="2">
    <source>
        <dbReference type="Proteomes" id="UP001499841"/>
    </source>
</evidence>
<dbReference type="EMBL" id="BAABBA010000015">
    <property type="protein sequence ID" value="GAA4288531.1"/>
    <property type="molecule type" value="Genomic_DNA"/>
</dbReference>